<proteinExistence type="predicted"/>
<comment type="caution">
    <text evidence="1">The sequence shown here is derived from an EMBL/GenBank/DDBJ whole genome shotgun (WGS) entry which is preliminary data.</text>
</comment>
<gene>
    <name evidence="1" type="ORF">ACFSKW_05970</name>
</gene>
<dbReference type="RefSeq" id="WP_379569983.1">
    <property type="nucleotide sequence ID" value="NZ_JBHUFV010000007.1"/>
</dbReference>
<organism evidence="1 2">
    <name type="scientific">Nonomuraea mangrovi</name>
    <dbReference type="NCBI Taxonomy" id="2316207"/>
    <lineage>
        <taxon>Bacteria</taxon>
        <taxon>Bacillati</taxon>
        <taxon>Actinomycetota</taxon>
        <taxon>Actinomycetes</taxon>
        <taxon>Streptosporangiales</taxon>
        <taxon>Streptosporangiaceae</taxon>
        <taxon>Nonomuraea</taxon>
    </lineage>
</organism>
<name>A0ABW4SN73_9ACTN</name>
<reference evidence="2" key="1">
    <citation type="journal article" date="2019" name="Int. J. Syst. Evol. Microbiol.">
        <title>The Global Catalogue of Microorganisms (GCM) 10K type strain sequencing project: providing services to taxonomists for standard genome sequencing and annotation.</title>
        <authorList>
            <consortium name="The Broad Institute Genomics Platform"/>
            <consortium name="The Broad Institute Genome Sequencing Center for Infectious Disease"/>
            <person name="Wu L."/>
            <person name="Ma J."/>
        </authorList>
    </citation>
    <scope>NUCLEOTIDE SEQUENCE [LARGE SCALE GENOMIC DNA]</scope>
    <source>
        <strain evidence="2">ICMP 6774ER</strain>
    </source>
</reference>
<accession>A0ABW4SN73</accession>
<keyword evidence="2" id="KW-1185">Reference proteome</keyword>
<protein>
    <submittedName>
        <fullName evidence="1">Uncharacterized protein</fullName>
    </submittedName>
</protein>
<dbReference type="EMBL" id="JBHUFV010000007">
    <property type="protein sequence ID" value="MFD1931022.1"/>
    <property type="molecule type" value="Genomic_DNA"/>
</dbReference>
<evidence type="ECO:0000313" key="2">
    <source>
        <dbReference type="Proteomes" id="UP001597368"/>
    </source>
</evidence>
<sequence>MPDLSGFDNLVRPTERARALLGDEPYTAAYDSGAALTRDAAIQAVRPG</sequence>
<dbReference type="Proteomes" id="UP001597368">
    <property type="component" value="Unassembled WGS sequence"/>
</dbReference>
<evidence type="ECO:0000313" key="1">
    <source>
        <dbReference type="EMBL" id="MFD1931022.1"/>
    </source>
</evidence>